<dbReference type="GO" id="GO:0016020">
    <property type="term" value="C:membrane"/>
    <property type="evidence" value="ECO:0007669"/>
    <property type="project" value="TreeGrafter"/>
</dbReference>
<evidence type="ECO:0000256" key="1">
    <source>
        <dbReference type="ARBA" id="ARBA00022801"/>
    </source>
</evidence>
<dbReference type="PRINTS" id="PR00111">
    <property type="entry name" value="ABHYDROLASE"/>
</dbReference>
<dbReference type="InterPro" id="IPR029058">
    <property type="entry name" value="AB_hydrolase_fold"/>
</dbReference>
<dbReference type="SUPFAM" id="SSF53474">
    <property type="entry name" value="alpha/beta-Hydrolases"/>
    <property type="match status" value="1"/>
</dbReference>
<dbReference type="PANTHER" id="PTHR43798:SF31">
    <property type="entry name" value="AB HYDROLASE SUPERFAMILY PROTEIN YCLE"/>
    <property type="match status" value="1"/>
</dbReference>
<organism evidence="3 4">
    <name type="scientific">Candidatus Taylorbacteria bacterium RIFCSPHIGHO2_02_49_25</name>
    <dbReference type="NCBI Taxonomy" id="1802305"/>
    <lineage>
        <taxon>Bacteria</taxon>
        <taxon>Candidatus Tayloriibacteriota</taxon>
    </lineage>
</organism>
<feature type="domain" description="AB hydrolase-1" evidence="2">
    <location>
        <begin position="22"/>
        <end position="244"/>
    </location>
</feature>
<dbReference type="PANTHER" id="PTHR43798">
    <property type="entry name" value="MONOACYLGLYCEROL LIPASE"/>
    <property type="match status" value="1"/>
</dbReference>
<name>A0A1G2MGX7_9BACT</name>
<dbReference type="InterPro" id="IPR050266">
    <property type="entry name" value="AB_hydrolase_sf"/>
</dbReference>
<dbReference type="GO" id="GO:0016787">
    <property type="term" value="F:hydrolase activity"/>
    <property type="evidence" value="ECO:0007669"/>
    <property type="project" value="UniProtKB-KW"/>
</dbReference>
<proteinExistence type="predicted"/>
<dbReference type="InterPro" id="IPR000073">
    <property type="entry name" value="AB_hydrolase_1"/>
</dbReference>
<accession>A0A1G2MGX7</accession>
<evidence type="ECO:0000259" key="2">
    <source>
        <dbReference type="Pfam" id="PF12697"/>
    </source>
</evidence>
<protein>
    <recommendedName>
        <fullName evidence="2">AB hydrolase-1 domain-containing protein</fullName>
    </recommendedName>
</protein>
<sequence length="252" mass="27554">MKAAIVNNLAVEYIDEGKGPILFLLHGWGDNLHTFDSLLAKLSASFRVVRLDLPGFGGSEAPEESWGVEEYAYFVKSFIEKLGIPSYIIIGHSFGGRIAIKGVGIGLLKPQKVVLISAAGLATNRKVRNQLLRLIAKIGKIALFPFSSDVKERLRLKLYRKVGGEDYIHAGALKETFLRVIGEDLSPAAQKINIPALLIWGEKDTATPLLNGKRLEELIPDSTLEVLEGAGHFVHQEKTDSVAALIQAFISQ</sequence>
<keyword evidence="1" id="KW-0378">Hydrolase</keyword>
<comment type="caution">
    <text evidence="3">The sequence shown here is derived from an EMBL/GenBank/DDBJ whole genome shotgun (WGS) entry which is preliminary data.</text>
</comment>
<dbReference type="Gene3D" id="3.40.50.1820">
    <property type="entry name" value="alpha/beta hydrolase"/>
    <property type="match status" value="1"/>
</dbReference>
<gene>
    <name evidence="3" type="ORF">A2W52_00140</name>
</gene>
<dbReference type="Proteomes" id="UP000176493">
    <property type="component" value="Unassembled WGS sequence"/>
</dbReference>
<dbReference type="EMBL" id="MHRJ01000015">
    <property type="protein sequence ID" value="OHA23128.1"/>
    <property type="molecule type" value="Genomic_DNA"/>
</dbReference>
<reference evidence="3 4" key="1">
    <citation type="journal article" date="2016" name="Nat. Commun.">
        <title>Thousands of microbial genomes shed light on interconnected biogeochemical processes in an aquifer system.</title>
        <authorList>
            <person name="Anantharaman K."/>
            <person name="Brown C.T."/>
            <person name="Hug L.A."/>
            <person name="Sharon I."/>
            <person name="Castelle C.J."/>
            <person name="Probst A.J."/>
            <person name="Thomas B.C."/>
            <person name="Singh A."/>
            <person name="Wilkins M.J."/>
            <person name="Karaoz U."/>
            <person name="Brodie E.L."/>
            <person name="Williams K.H."/>
            <person name="Hubbard S.S."/>
            <person name="Banfield J.F."/>
        </authorList>
    </citation>
    <scope>NUCLEOTIDE SEQUENCE [LARGE SCALE GENOMIC DNA]</scope>
</reference>
<evidence type="ECO:0000313" key="3">
    <source>
        <dbReference type="EMBL" id="OHA23128.1"/>
    </source>
</evidence>
<dbReference type="Pfam" id="PF12697">
    <property type="entry name" value="Abhydrolase_6"/>
    <property type="match status" value="1"/>
</dbReference>
<evidence type="ECO:0000313" key="4">
    <source>
        <dbReference type="Proteomes" id="UP000176493"/>
    </source>
</evidence>
<dbReference type="AlphaFoldDB" id="A0A1G2MGX7"/>